<evidence type="ECO:0000259" key="1">
    <source>
        <dbReference type="Pfam" id="PF17956"/>
    </source>
</evidence>
<organism evidence="2 3">
    <name type="scientific">Paenibacillus rhizosphaerae</name>
    <dbReference type="NCBI Taxonomy" id="297318"/>
    <lineage>
        <taxon>Bacteria</taxon>
        <taxon>Bacillati</taxon>
        <taxon>Bacillota</taxon>
        <taxon>Bacilli</taxon>
        <taxon>Bacillales</taxon>
        <taxon>Paenibacillaceae</taxon>
        <taxon>Paenibacillus</taxon>
    </lineage>
</organism>
<dbReference type="Gene3D" id="3.20.140.10">
    <property type="entry name" value="nicotinate phosphoribosyltransferase"/>
    <property type="match status" value="1"/>
</dbReference>
<comment type="caution">
    <text evidence="2">The sequence shown here is derived from an EMBL/GenBank/DDBJ whole genome shotgun (WGS) entry which is preliminary data.</text>
</comment>
<proteinExistence type="predicted"/>
<reference evidence="2 3" key="1">
    <citation type="submission" date="2020-08" db="EMBL/GenBank/DDBJ databases">
        <title>Genomic Encyclopedia of Type Strains, Phase III (KMG-III): the genomes of soil and plant-associated and newly described type strains.</title>
        <authorList>
            <person name="Whitman W."/>
        </authorList>
    </citation>
    <scope>NUCLEOTIDE SEQUENCE [LARGE SCALE GENOMIC DNA]</scope>
    <source>
        <strain evidence="2 3">CECT 5831</strain>
    </source>
</reference>
<dbReference type="InterPro" id="IPR036068">
    <property type="entry name" value="Nicotinate_pribotase-like_C"/>
</dbReference>
<protein>
    <recommendedName>
        <fullName evidence="1">Nicotinate phosphoribosyltransferase C-terminal domain-containing protein</fullName>
    </recommendedName>
</protein>
<dbReference type="SUPFAM" id="SSF51690">
    <property type="entry name" value="Nicotinate/Quinolinate PRTase C-terminal domain-like"/>
    <property type="match status" value="1"/>
</dbReference>
<name>A0A839TN37_9BACL</name>
<dbReference type="Pfam" id="PF17956">
    <property type="entry name" value="NAPRTase_C"/>
    <property type="match status" value="1"/>
</dbReference>
<evidence type="ECO:0000313" key="2">
    <source>
        <dbReference type="EMBL" id="MBB3126769.1"/>
    </source>
</evidence>
<dbReference type="Proteomes" id="UP000517523">
    <property type="component" value="Unassembled WGS sequence"/>
</dbReference>
<dbReference type="InterPro" id="IPR041619">
    <property type="entry name" value="NAPRTase_C"/>
</dbReference>
<dbReference type="GO" id="GO:0009435">
    <property type="term" value="P:NAD+ biosynthetic process"/>
    <property type="evidence" value="ECO:0007669"/>
    <property type="project" value="InterPro"/>
</dbReference>
<dbReference type="EMBL" id="JACHXJ010000001">
    <property type="protein sequence ID" value="MBB3126769.1"/>
    <property type="molecule type" value="Genomic_DNA"/>
</dbReference>
<accession>A0A839TN37</accession>
<dbReference type="AlphaFoldDB" id="A0A839TN37"/>
<gene>
    <name evidence="2" type="ORF">FHS19_001423</name>
</gene>
<evidence type="ECO:0000313" key="3">
    <source>
        <dbReference type="Proteomes" id="UP000517523"/>
    </source>
</evidence>
<sequence length="94" mass="11247">MFHPVHTYIAKFVTDFEARELHHLVLDRGGLVYELPDLKGIRAFARDNLQVLWEEYQRILNPAEYPVNLSQACWDNKMRLIDEIQRDIQRQLQP</sequence>
<feature type="domain" description="Nicotinate phosphoribosyltransferase C-terminal" evidence="1">
    <location>
        <begin position="1"/>
        <end position="76"/>
    </location>
</feature>